<dbReference type="GO" id="GO:0070402">
    <property type="term" value="F:NADPH binding"/>
    <property type="evidence" value="ECO:0007669"/>
    <property type="project" value="TreeGrafter"/>
</dbReference>
<comment type="caution">
    <text evidence="4">The sequence shown here is derived from an EMBL/GenBank/DDBJ whole genome shotgun (WGS) entry which is preliminary data.</text>
</comment>
<dbReference type="InterPro" id="IPR002364">
    <property type="entry name" value="Quin_OxRdtase/zeta-crystal_CS"/>
</dbReference>
<dbReference type="SUPFAM" id="SSF51735">
    <property type="entry name" value="NAD(P)-binding Rossmann-fold domains"/>
    <property type="match status" value="1"/>
</dbReference>
<dbReference type="EMBL" id="BJXB01000009">
    <property type="protein sequence ID" value="GEM46664.1"/>
    <property type="molecule type" value="Genomic_DNA"/>
</dbReference>
<dbReference type="PANTHER" id="PTHR48106">
    <property type="entry name" value="QUINONE OXIDOREDUCTASE PIG3-RELATED"/>
    <property type="match status" value="1"/>
</dbReference>
<dbReference type="AlphaFoldDB" id="A0A511N1A3"/>
<proteinExistence type="predicted"/>
<evidence type="ECO:0000259" key="3">
    <source>
        <dbReference type="Pfam" id="PF00107"/>
    </source>
</evidence>
<dbReference type="PANTHER" id="PTHR48106:SF18">
    <property type="entry name" value="QUINONE OXIDOREDUCTASE PIG3"/>
    <property type="match status" value="1"/>
</dbReference>
<dbReference type="Pfam" id="PF00107">
    <property type="entry name" value="ADH_zinc_N"/>
    <property type="match status" value="1"/>
</dbReference>
<dbReference type="InterPro" id="IPR036291">
    <property type="entry name" value="NAD(P)-bd_dom_sf"/>
</dbReference>
<name>A0A511N1A3_DEIC1</name>
<sequence length="215" mass="23629">MRLEAAALPMVALTAWEGLFECLEVQEQDRGKTLLVIGGAGGVGSMVIQLAKHAGLRVIATASRDVSHDWALDMGADLVVHPGELLRQIPHSSVDFIFNAVDVGLYWQQMVTLIRPRGKIVAVRHTAEKVPLGDLFNKRVSFHWEMVFIRPDTQAGDLSEVGKILKQVAELVDHKVLKSVLGLHLGPSTLQNLREAHRVLRSAQTVGKEVLAGWK</sequence>
<dbReference type="Gene3D" id="3.90.180.10">
    <property type="entry name" value="Medium-chain alcohol dehydrogenases, catalytic domain"/>
    <property type="match status" value="1"/>
</dbReference>
<evidence type="ECO:0000313" key="5">
    <source>
        <dbReference type="Proteomes" id="UP000321306"/>
    </source>
</evidence>
<dbReference type="Gene3D" id="3.40.50.720">
    <property type="entry name" value="NAD(P)-binding Rossmann-like Domain"/>
    <property type="match status" value="1"/>
</dbReference>
<evidence type="ECO:0000256" key="1">
    <source>
        <dbReference type="ARBA" id="ARBA00022857"/>
    </source>
</evidence>
<reference evidence="4 5" key="1">
    <citation type="submission" date="2019-07" db="EMBL/GenBank/DDBJ databases">
        <title>Whole genome shotgun sequence of Deinococcus cellulosilyticus NBRC 106333.</title>
        <authorList>
            <person name="Hosoyama A."/>
            <person name="Uohara A."/>
            <person name="Ohji S."/>
            <person name="Ichikawa N."/>
        </authorList>
    </citation>
    <scope>NUCLEOTIDE SEQUENCE [LARGE SCALE GENOMIC DNA]</scope>
    <source>
        <strain evidence="4 5">NBRC 106333</strain>
    </source>
</reference>
<dbReference type="InterPro" id="IPR013149">
    <property type="entry name" value="ADH-like_C"/>
</dbReference>
<dbReference type="GO" id="GO:0008270">
    <property type="term" value="F:zinc ion binding"/>
    <property type="evidence" value="ECO:0007669"/>
    <property type="project" value="InterPro"/>
</dbReference>
<gene>
    <name evidence="4" type="ORF">DC3_22990</name>
</gene>
<dbReference type="GO" id="GO:0016651">
    <property type="term" value="F:oxidoreductase activity, acting on NAD(P)H"/>
    <property type="evidence" value="ECO:0007669"/>
    <property type="project" value="TreeGrafter"/>
</dbReference>
<evidence type="ECO:0000256" key="2">
    <source>
        <dbReference type="ARBA" id="ARBA00023002"/>
    </source>
</evidence>
<protein>
    <recommendedName>
        <fullName evidence="3">Alcohol dehydrogenase-like C-terminal domain-containing protein</fullName>
    </recommendedName>
</protein>
<dbReference type="PROSITE" id="PS01162">
    <property type="entry name" value="QOR_ZETA_CRYSTAL"/>
    <property type="match status" value="1"/>
</dbReference>
<keyword evidence="2" id="KW-0560">Oxidoreductase</keyword>
<keyword evidence="1" id="KW-0521">NADP</keyword>
<organism evidence="4 5">
    <name type="scientific">Deinococcus cellulosilyticus (strain DSM 18568 / NBRC 106333 / KACC 11606 / 5516J-15)</name>
    <dbReference type="NCBI Taxonomy" id="1223518"/>
    <lineage>
        <taxon>Bacteria</taxon>
        <taxon>Thermotogati</taxon>
        <taxon>Deinococcota</taxon>
        <taxon>Deinococci</taxon>
        <taxon>Deinococcales</taxon>
        <taxon>Deinococcaceae</taxon>
        <taxon>Deinococcus</taxon>
    </lineage>
</organism>
<evidence type="ECO:0000313" key="4">
    <source>
        <dbReference type="EMBL" id="GEM46664.1"/>
    </source>
</evidence>
<dbReference type="Proteomes" id="UP000321306">
    <property type="component" value="Unassembled WGS sequence"/>
</dbReference>
<keyword evidence="5" id="KW-1185">Reference proteome</keyword>
<accession>A0A511N1A3</accession>
<feature type="domain" description="Alcohol dehydrogenase-like C-terminal" evidence="3">
    <location>
        <begin position="42"/>
        <end position="142"/>
    </location>
</feature>